<dbReference type="AlphaFoldDB" id="E0UIC8"/>
<evidence type="ECO:0000313" key="2">
    <source>
        <dbReference type="Proteomes" id="UP000008206"/>
    </source>
</evidence>
<dbReference type="eggNOG" id="ENOG5030MMQ">
    <property type="taxonomic scope" value="Bacteria"/>
</dbReference>
<sequence>MEDTEQQFLSPTDREDLMATLHNLNIPIPTEQDLETEEVVFDDVPTEYTESYGTGVQQFPGQYQSES</sequence>
<dbReference type="RefSeq" id="WP_013324934.1">
    <property type="nucleotide sequence ID" value="NC_014501.1"/>
</dbReference>
<dbReference type="KEGG" id="cyj:Cyan7822_5007"/>
<dbReference type="Proteomes" id="UP000008206">
    <property type="component" value="Chromosome"/>
</dbReference>
<dbReference type="OrthoDB" id="574580at2"/>
<accession>E0UIC8</accession>
<organism evidence="1 2">
    <name type="scientific">Gloeothece verrucosa (strain PCC 7822)</name>
    <name type="common">Cyanothece sp. (strain PCC 7822)</name>
    <dbReference type="NCBI Taxonomy" id="497965"/>
    <lineage>
        <taxon>Bacteria</taxon>
        <taxon>Bacillati</taxon>
        <taxon>Cyanobacteriota</taxon>
        <taxon>Cyanophyceae</taxon>
        <taxon>Oscillatoriophycideae</taxon>
        <taxon>Chroococcales</taxon>
        <taxon>Aphanothecaceae</taxon>
        <taxon>Gloeothece</taxon>
        <taxon>Gloeothece verrucosa</taxon>
    </lineage>
</organism>
<name>E0UIC8_GLOV7</name>
<dbReference type="HOGENOM" id="CLU_2805279_0_0_3"/>
<dbReference type="EMBL" id="CP002198">
    <property type="protein sequence ID" value="ADN16896.1"/>
    <property type="molecule type" value="Genomic_DNA"/>
</dbReference>
<evidence type="ECO:0000313" key="1">
    <source>
        <dbReference type="EMBL" id="ADN16896.1"/>
    </source>
</evidence>
<proteinExistence type="predicted"/>
<protein>
    <submittedName>
        <fullName evidence="1">Uncharacterized protein</fullName>
    </submittedName>
</protein>
<reference evidence="2" key="1">
    <citation type="journal article" date="2011" name="MBio">
        <title>Novel metabolic attributes of the genus Cyanothece, comprising a group of unicellular nitrogen-fixing Cyanobacteria.</title>
        <authorList>
            <person name="Bandyopadhyay A."/>
            <person name="Elvitigala T."/>
            <person name="Welsh E."/>
            <person name="Stockel J."/>
            <person name="Liberton M."/>
            <person name="Min H."/>
            <person name="Sherman L.A."/>
            <person name="Pakrasi H.B."/>
        </authorList>
    </citation>
    <scope>NUCLEOTIDE SEQUENCE [LARGE SCALE GENOMIC DNA]</scope>
    <source>
        <strain evidence="2">PCC 7822</strain>
    </source>
</reference>
<gene>
    <name evidence="1" type="ordered locus">Cyan7822_5007</name>
</gene>
<keyword evidence="2" id="KW-1185">Reference proteome</keyword>